<feature type="chain" id="PRO_5045505453" evidence="1">
    <location>
        <begin position="18"/>
        <end position="228"/>
    </location>
</feature>
<name>A0ABY8UKY9_TETOB</name>
<gene>
    <name evidence="2" type="ORF">OEZ85_004297</name>
</gene>
<dbReference type="Proteomes" id="UP001244341">
    <property type="component" value="Chromosome 14b"/>
</dbReference>
<keyword evidence="1" id="KW-0732">Signal</keyword>
<evidence type="ECO:0000313" key="3">
    <source>
        <dbReference type="Proteomes" id="UP001244341"/>
    </source>
</evidence>
<feature type="signal peptide" evidence="1">
    <location>
        <begin position="1"/>
        <end position="17"/>
    </location>
</feature>
<dbReference type="Gene3D" id="1.20.120.1780">
    <property type="entry name" value="UbiA prenyltransferase"/>
    <property type="match status" value="1"/>
</dbReference>
<proteinExistence type="predicted"/>
<keyword evidence="3" id="KW-1185">Reference proteome</keyword>
<sequence>MLVCTAALLALRPGTHSLSVVAVGMLTGFAYNASWLPGQLAPKKAFTGAKVAYVALTWSLGCVALPYTVKVHRAAATAAAAAAAAAAAGSDIELRSQTDLFAAGNAGRGVGGMFEAAPLSMLLMYLGVAAFTAATVHNADVPDITADRAAGVKTIAAAVGRSNSLLVSAALAAAGTLAGLATGAVWLAGVGPFALLATSVIAAGWDEAGVMLDDSQGMLAGMLAALLV</sequence>
<evidence type="ECO:0000313" key="2">
    <source>
        <dbReference type="EMBL" id="WIA21930.1"/>
    </source>
</evidence>
<dbReference type="EMBL" id="CP126221">
    <property type="protein sequence ID" value="WIA21930.1"/>
    <property type="molecule type" value="Genomic_DNA"/>
</dbReference>
<protein>
    <submittedName>
        <fullName evidence="2">Uncharacterized protein</fullName>
    </submittedName>
</protein>
<organism evidence="2 3">
    <name type="scientific">Tetradesmus obliquus</name>
    <name type="common">Green alga</name>
    <name type="synonym">Acutodesmus obliquus</name>
    <dbReference type="NCBI Taxonomy" id="3088"/>
    <lineage>
        <taxon>Eukaryota</taxon>
        <taxon>Viridiplantae</taxon>
        <taxon>Chlorophyta</taxon>
        <taxon>core chlorophytes</taxon>
        <taxon>Chlorophyceae</taxon>
        <taxon>CS clade</taxon>
        <taxon>Sphaeropleales</taxon>
        <taxon>Scenedesmaceae</taxon>
        <taxon>Tetradesmus</taxon>
    </lineage>
</organism>
<accession>A0ABY8UKY9</accession>
<evidence type="ECO:0000256" key="1">
    <source>
        <dbReference type="SAM" id="SignalP"/>
    </source>
</evidence>
<reference evidence="2 3" key="1">
    <citation type="submission" date="2023-05" db="EMBL/GenBank/DDBJ databases">
        <title>A 100% complete, gapless, phased diploid assembly of the Scenedesmus obliquus UTEX 3031 genome.</title>
        <authorList>
            <person name="Biondi T.C."/>
            <person name="Hanschen E.R."/>
            <person name="Kwon T."/>
            <person name="Eng W."/>
            <person name="Kruse C.P.S."/>
            <person name="Koehler S.I."/>
            <person name="Kunde Y."/>
            <person name="Gleasner C.D."/>
            <person name="You Mak K.T."/>
            <person name="Polle J."/>
            <person name="Hovde B.T."/>
            <person name="Starkenburg S.R."/>
        </authorList>
    </citation>
    <scope>NUCLEOTIDE SEQUENCE [LARGE SCALE GENOMIC DNA]</scope>
    <source>
        <strain evidence="2 3">DOE0152z</strain>
    </source>
</reference>